<comment type="caution">
    <text evidence="3">The sequence shown here is derived from an EMBL/GenBank/DDBJ whole genome shotgun (WGS) entry which is preliminary data.</text>
</comment>
<keyword evidence="4" id="KW-1185">Reference proteome</keyword>
<accession>A0A7Y9DTQ2</accession>
<dbReference type="Pfam" id="PF03372">
    <property type="entry name" value="Exo_endo_phos"/>
    <property type="match status" value="1"/>
</dbReference>
<dbReference type="SUPFAM" id="SSF56219">
    <property type="entry name" value="DNase I-like"/>
    <property type="match status" value="1"/>
</dbReference>
<feature type="chain" id="PRO_5031382439" evidence="1">
    <location>
        <begin position="24"/>
        <end position="251"/>
    </location>
</feature>
<dbReference type="PANTHER" id="PTHR14859">
    <property type="entry name" value="CALCOFLUOR WHITE HYPERSENSITIVE PROTEIN PRECURSOR"/>
    <property type="match status" value="1"/>
</dbReference>
<dbReference type="GO" id="GO:0004519">
    <property type="term" value="F:endonuclease activity"/>
    <property type="evidence" value="ECO:0007669"/>
    <property type="project" value="UniProtKB-KW"/>
</dbReference>
<dbReference type="PANTHER" id="PTHR14859:SF15">
    <property type="entry name" value="ENDONUCLEASE_EXONUCLEASE_PHOSPHATASE DOMAIN-CONTAINING PROTEIN"/>
    <property type="match status" value="1"/>
</dbReference>
<dbReference type="GO" id="GO:0004527">
    <property type="term" value="F:exonuclease activity"/>
    <property type="evidence" value="ECO:0007669"/>
    <property type="project" value="UniProtKB-KW"/>
</dbReference>
<dbReference type="GO" id="GO:0006506">
    <property type="term" value="P:GPI anchor biosynthetic process"/>
    <property type="evidence" value="ECO:0007669"/>
    <property type="project" value="TreeGrafter"/>
</dbReference>
<evidence type="ECO:0000313" key="3">
    <source>
        <dbReference type="EMBL" id="NYD35239.1"/>
    </source>
</evidence>
<dbReference type="GO" id="GO:0016020">
    <property type="term" value="C:membrane"/>
    <property type="evidence" value="ECO:0007669"/>
    <property type="project" value="GOC"/>
</dbReference>
<gene>
    <name evidence="3" type="ORF">BJ983_001341</name>
</gene>
<keyword evidence="3" id="KW-0269">Exonuclease</keyword>
<proteinExistence type="predicted"/>
<keyword evidence="3" id="KW-0378">Hydrolase</keyword>
<evidence type="ECO:0000256" key="1">
    <source>
        <dbReference type="SAM" id="SignalP"/>
    </source>
</evidence>
<dbReference type="Gene3D" id="3.60.10.10">
    <property type="entry name" value="Endonuclease/exonuclease/phosphatase"/>
    <property type="match status" value="1"/>
</dbReference>
<dbReference type="EMBL" id="JACCBN010000001">
    <property type="protein sequence ID" value="NYD35239.1"/>
    <property type="molecule type" value="Genomic_DNA"/>
</dbReference>
<dbReference type="InterPro" id="IPR036691">
    <property type="entry name" value="Endo/exonu/phosph_ase_sf"/>
</dbReference>
<dbReference type="RefSeq" id="WP_179793105.1">
    <property type="nucleotide sequence ID" value="NZ_BAABHP010000004.1"/>
</dbReference>
<dbReference type="InterPro" id="IPR005135">
    <property type="entry name" value="Endo/exonuclease/phosphatase"/>
</dbReference>
<feature type="domain" description="Endonuclease/exonuclease/phosphatase" evidence="2">
    <location>
        <begin position="29"/>
        <end position="242"/>
    </location>
</feature>
<dbReference type="Proteomes" id="UP000535890">
    <property type="component" value="Unassembled WGS sequence"/>
</dbReference>
<dbReference type="InterPro" id="IPR051916">
    <property type="entry name" value="GPI-anchor_lipid_remodeler"/>
</dbReference>
<keyword evidence="3" id="KW-0540">Nuclease</keyword>
<dbReference type="AlphaFoldDB" id="A0A7Y9DTQ2"/>
<evidence type="ECO:0000259" key="2">
    <source>
        <dbReference type="Pfam" id="PF03372"/>
    </source>
</evidence>
<keyword evidence="1" id="KW-0732">Signal</keyword>
<dbReference type="PROSITE" id="PS51257">
    <property type="entry name" value="PROKAR_LIPOPROTEIN"/>
    <property type="match status" value="1"/>
</dbReference>
<reference evidence="3 4" key="1">
    <citation type="submission" date="2020-07" db="EMBL/GenBank/DDBJ databases">
        <title>Sequencing the genomes of 1000 actinobacteria strains.</title>
        <authorList>
            <person name="Klenk H.-P."/>
        </authorList>
    </citation>
    <scope>NUCLEOTIDE SEQUENCE [LARGE SCALE GENOMIC DNA]</scope>
    <source>
        <strain evidence="3 4">DSM 45772</strain>
    </source>
</reference>
<evidence type="ECO:0000313" key="4">
    <source>
        <dbReference type="Proteomes" id="UP000535890"/>
    </source>
</evidence>
<organism evidence="3 4">
    <name type="scientific">Actinomycetospora corticicola</name>
    <dbReference type="NCBI Taxonomy" id="663602"/>
    <lineage>
        <taxon>Bacteria</taxon>
        <taxon>Bacillati</taxon>
        <taxon>Actinomycetota</taxon>
        <taxon>Actinomycetes</taxon>
        <taxon>Pseudonocardiales</taxon>
        <taxon>Pseudonocardiaceae</taxon>
        <taxon>Actinomycetospora</taxon>
    </lineage>
</organism>
<name>A0A7Y9DTQ2_9PSEU</name>
<keyword evidence="3" id="KW-0255">Endonuclease</keyword>
<protein>
    <submittedName>
        <fullName evidence="3">Endonuclease/exonuclease/phosphatase family metal-dependent hydrolase</fullName>
    </submittedName>
</protein>
<sequence length="251" mass="25699">MIARSVLLVVLLLGACTVAPAPASVLRVMTWNVLTARYDPADWAPVIAAQRPDVVALQEICASEATALAALLRARGLVYTAVPGPVVPSPVEDAAPVNAALRRPCADRGAVTYGLALLTRLPVVAATTVLFAPDRRDEQRGYQRVDLGGLVVVNAHLGLNGTAGPQLATLAGVVAGERGPVVVLGDLNREDVGPLGSLTPVGSSPDRATSTPIGGVGAIDHVLVRGLGVVGADAPEVPVSDHRPIVAELSR</sequence>
<feature type="signal peptide" evidence="1">
    <location>
        <begin position="1"/>
        <end position="23"/>
    </location>
</feature>